<evidence type="ECO:0000313" key="2">
    <source>
        <dbReference type="EMBL" id="MDW9353652.1"/>
    </source>
</evidence>
<organism evidence="2 4">
    <name type="scientific">Escherichia coli</name>
    <dbReference type="NCBI Taxonomy" id="562"/>
    <lineage>
        <taxon>Bacteria</taxon>
        <taxon>Pseudomonadati</taxon>
        <taxon>Pseudomonadota</taxon>
        <taxon>Gammaproteobacteria</taxon>
        <taxon>Enterobacterales</taxon>
        <taxon>Enterobacteriaceae</taxon>
        <taxon>Escherichia</taxon>
    </lineage>
</organism>
<proteinExistence type="predicted"/>
<dbReference type="EMBL" id="JAWPMK010000006">
    <property type="protein sequence ID" value="MDW9353652.1"/>
    <property type="molecule type" value="Genomic_DNA"/>
</dbReference>
<reference evidence="1 3" key="1">
    <citation type="submission" date="2021-01" db="EMBL/GenBank/DDBJ databases">
        <title>Genomes of Escherichia coli STEC strains from raw meat-based diets for companion animals.</title>
        <authorList>
            <person name="Stevens M.J.A."/>
            <person name="Stephan R."/>
        </authorList>
    </citation>
    <scope>NUCLEOTIDE SEQUENCE [LARGE SCALE GENOMIC DNA]</scope>
    <source>
        <strain evidence="1 3">LSC1-58</strain>
    </source>
</reference>
<evidence type="ECO:0000313" key="4">
    <source>
        <dbReference type="Proteomes" id="UP001271591"/>
    </source>
</evidence>
<sequence>MSTSNENLSNKKSPIYQIKQIYIKEDTKAQLMEFIKGINDECQLLVKPTYIVHCLLNCALQSEGIRKEVINYVANAREKMR</sequence>
<comment type="caution">
    <text evidence="2">The sequence shown here is derived from an EMBL/GenBank/DDBJ whole genome shotgun (WGS) entry which is preliminary data.</text>
</comment>
<dbReference type="Proteomes" id="UP000615017">
    <property type="component" value="Unassembled WGS sequence"/>
</dbReference>
<protein>
    <submittedName>
        <fullName evidence="2">Uncharacterized protein</fullName>
    </submittedName>
</protein>
<dbReference type="AlphaFoldDB" id="A0AAP6B3Z0"/>
<evidence type="ECO:0000313" key="3">
    <source>
        <dbReference type="Proteomes" id="UP000615017"/>
    </source>
</evidence>
<accession>A0AAP6B3Z0</accession>
<name>A0AAP6B3Z0_ECOLX</name>
<dbReference type="RefSeq" id="WP_000107923.1">
    <property type="nucleotide sequence ID" value="NZ_BFXJ01000057.1"/>
</dbReference>
<reference evidence="2" key="2">
    <citation type="submission" date="2023-10" db="EMBL/GenBank/DDBJ databases">
        <title>Draft Genome Sequence of a Shiga toxin-producing Escherichia coli strain from deer meat showing an IS-element integration in the B-subunit of the Shiga toxin Stx2b gene.</title>
        <authorList>
            <person name="Projahn M."/>
            <person name="Borowiak M."/>
        </authorList>
    </citation>
    <scope>NUCLEOTIDE SEQUENCE</scope>
    <source>
        <strain evidence="2">BfR-EC-18960</strain>
    </source>
</reference>
<dbReference type="Proteomes" id="UP001271591">
    <property type="component" value="Unassembled WGS sequence"/>
</dbReference>
<evidence type="ECO:0000313" key="1">
    <source>
        <dbReference type="EMBL" id="MBL6236734.1"/>
    </source>
</evidence>
<dbReference type="EMBL" id="JAETYZ010000040">
    <property type="protein sequence ID" value="MBL6236734.1"/>
    <property type="molecule type" value="Genomic_DNA"/>
</dbReference>
<gene>
    <name evidence="1" type="ORF">JNA65_22995</name>
    <name evidence="2" type="ORF">R8G00_30055</name>
</gene>